<keyword evidence="4" id="KW-0325">Glycoprotein</keyword>
<evidence type="ECO:0000313" key="8">
    <source>
        <dbReference type="RefSeq" id="XP_021013951.1"/>
    </source>
</evidence>
<comment type="function">
    <text evidence="4">Hydrolyzes DNA under acidic conditions. Does not require divalent cations for activity. Participates in the degradation of nuclear DNA during lens cell differentiation.</text>
</comment>
<evidence type="ECO:0000256" key="4">
    <source>
        <dbReference type="RuleBase" id="RU369111"/>
    </source>
</evidence>
<dbReference type="EC" id="3.1.22.1" evidence="4"/>
<dbReference type="RefSeq" id="XP_021013951.1">
    <property type="nucleotide sequence ID" value="XM_021158292.2"/>
</dbReference>
<dbReference type="PANTHER" id="PTHR10858">
    <property type="entry name" value="DEOXYRIBONUCLEASE II"/>
    <property type="match status" value="1"/>
</dbReference>
<accession>A0A6P5PES1</accession>
<evidence type="ECO:0000256" key="1">
    <source>
        <dbReference type="ARBA" id="ARBA00000447"/>
    </source>
</evidence>
<dbReference type="CDD" id="cd09192">
    <property type="entry name" value="PLDc_DNaseII_beta_2"/>
    <property type="match status" value="1"/>
</dbReference>
<dbReference type="GeneID" id="110291255"/>
<dbReference type="InterPro" id="IPR004947">
    <property type="entry name" value="DNase_II"/>
</dbReference>
<feature type="signal peptide" evidence="5">
    <location>
        <begin position="1"/>
        <end position="22"/>
    </location>
</feature>
<dbReference type="AlphaFoldDB" id="A0A6P5PES1"/>
<evidence type="ECO:0000256" key="2">
    <source>
        <dbReference type="ARBA" id="ARBA00007527"/>
    </source>
</evidence>
<protein>
    <recommendedName>
        <fullName evidence="4">Deoxyribonuclease-2-beta</fullName>
        <ecNumber evidence="4">3.1.22.1</ecNumber>
    </recommendedName>
    <alternativeName>
        <fullName evidence="4">DNase II-like acid DNase</fullName>
    </alternativeName>
    <alternativeName>
        <fullName evidence="4">DNase2-like acid DNase</fullName>
    </alternativeName>
    <alternativeName>
        <fullName evidence="4">Deoxyribonuclease II beta</fullName>
    </alternativeName>
    <alternativeName>
        <fullName evidence="4">Endonuclease DLAD</fullName>
    </alternativeName>
</protein>
<dbReference type="GO" id="GO:0005764">
    <property type="term" value="C:lysosome"/>
    <property type="evidence" value="ECO:0007669"/>
    <property type="project" value="UniProtKB-SubCell"/>
</dbReference>
<keyword evidence="4" id="KW-0255">Endonuclease</keyword>
<organism evidence="6 7">
    <name type="scientific">Mus caroli</name>
    <name type="common">Ryukyu mouse</name>
    <name type="synonym">Ricefield mouse</name>
    <dbReference type="NCBI Taxonomy" id="10089"/>
    <lineage>
        <taxon>Eukaryota</taxon>
        <taxon>Metazoa</taxon>
        <taxon>Chordata</taxon>
        <taxon>Craniata</taxon>
        <taxon>Vertebrata</taxon>
        <taxon>Euteleostomi</taxon>
        <taxon>Mammalia</taxon>
        <taxon>Eutheria</taxon>
        <taxon>Euarchontoglires</taxon>
        <taxon>Glires</taxon>
        <taxon>Rodentia</taxon>
        <taxon>Myomorpha</taxon>
        <taxon>Muroidea</taxon>
        <taxon>Muridae</taxon>
        <taxon>Murinae</taxon>
        <taxon>Mus</taxon>
        <taxon>Mus</taxon>
    </lineage>
</organism>
<feature type="chain" id="PRO_5044648632" description="Deoxyribonuclease-2-beta" evidence="5">
    <location>
        <begin position="23"/>
        <end position="354"/>
    </location>
</feature>
<dbReference type="GO" id="GO:0005576">
    <property type="term" value="C:extracellular region"/>
    <property type="evidence" value="ECO:0007669"/>
    <property type="project" value="Ensembl"/>
</dbReference>
<keyword evidence="4" id="KW-0458">Lysosome</keyword>
<keyword evidence="4" id="KW-0540">Nuclease</keyword>
<dbReference type="KEGG" id="mcal:110291255"/>
<evidence type="ECO:0000313" key="7">
    <source>
        <dbReference type="RefSeq" id="XP_021013949.1"/>
    </source>
</evidence>
<dbReference type="Pfam" id="PF03265">
    <property type="entry name" value="DNase_II"/>
    <property type="match status" value="1"/>
</dbReference>
<name>A0A6P5PES1_MUSCR</name>
<keyword evidence="3 4" id="KW-0378">Hydrolase</keyword>
<dbReference type="GO" id="GO:0004531">
    <property type="term" value="F:deoxyribonuclease II activity"/>
    <property type="evidence" value="ECO:0007669"/>
    <property type="project" value="UniProtKB-UniRule"/>
</dbReference>
<reference evidence="7 8" key="1">
    <citation type="submission" date="2025-04" db="UniProtKB">
        <authorList>
            <consortium name="RefSeq"/>
        </authorList>
    </citation>
    <scope>IDENTIFICATION</scope>
</reference>
<comment type="catalytic activity">
    <reaction evidence="1 4">
        <text>Endonucleolytic cleavage to nucleoside 3'-phosphates and 3'-phosphooligonucleotide end-products.</text>
        <dbReference type="EC" id="3.1.22.1"/>
    </reaction>
</comment>
<sequence>MTAKPLRTALSLLFFALSGVLGTPEISCRNENGEAVDWFIFYKLPKRTSKASEEAGLQYVYLDSTRQTWKKSHYPINSSRSALGRTLQHLYDAHNSMNDTAYLIYNDGVPGSVNYSRQYGHAKGLLVWNRTQGFWLIHSVPKFPPVHRYDYPTSGRRYGQSGICITFGYSQFEEIDFQLLVLQPNIYSCFIPSTFHSKLIYMPRMCANSSSLKIPVRYLAELHSAQGLNFVHFAKSSFYTDDIFTGWIAQKLKTHLLAQTWQKKNQELPSNCSLHYHVYNIKSIGLTSKSYFSSRQDHSKWCVSIKGSTNRWTCIGDLNRSPHQALRGGGFICTKNHYIYQAFHKLVLRYGFCE</sequence>
<comment type="subcellular location">
    <subcellularLocation>
        <location evidence="4">Lysosome</location>
    </subcellularLocation>
</comment>
<dbReference type="GO" id="GO:0006309">
    <property type="term" value="P:apoptotic DNA fragmentation"/>
    <property type="evidence" value="ECO:0007669"/>
    <property type="project" value="UniProtKB-UniRule"/>
</dbReference>
<keyword evidence="6" id="KW-1185">Reference proteome</keyword>
<keyword evidence="4 5" id="KW-0732">Signal</keyword>
<dbReference type="RefSeq" id="XP_021013949.1">
    <property type="nucleotide sequence ID" value="XM_021158290.2"/>
</dbReference>
<evidence type="ECO:0000313" key="6">
    <source>
        <dbReference type="Proteomes" id="UP000515126"/>
    </source>
</evidence>
<dbReference type="CTD" id="58511"/>
<dbReference type="PANTHER" id="PTHR10858:SF2">
    <property type="entry name" value="DEOXYRIBONUCLEASE-2-BETA"/>
    <property type="match status" value="1"/>
</dbReference>
<comment type="similarity">
    <text evidence="2 4">Belongs to the DNase II family.</text>
</comment>
<gene>
    <name evidence="7 8" type="primary">Dnase2b</name>
</gene>
<proteinExistence type="inferred from homology"/>
<dbReference type="Proteomes" id="UP000515126">
    <property type="component" value="Chromosome 3"/>
</dbReference>
<evidence type="ECO:0000256" key="3">
    <source>
        <dbReference type="ARBA" id="ARBA00022801"/>
    </source>
</evidence>
<evidence type="ECO:0000256" key="5">
    <source>
        <dbReference type="SAM" id="SignalP"/>
    </source>
</evidence>